<sequence length="155" mass="18271">MNPLSGSHHSIGLYKNNIKNVGWWENIIKKFKNFKIISISELNSSYGSSKYIFKNLLNKKFLNYKINYKNIIKIEKNFLKKINLKKIYIIIGGSIGGLKIFIYNIIYKNKIKFFLNIASSKILIKNKIKNKINYFNLKKINLNKNIFLILFICII</sequence>
<keyword evidence="1" id="KW-0812">Transmembrane</keyword>
<keyword evidence="1" id="KW-1133">Transmembrane helix</keyword>
<evidence type="ECO:0000313" key="3">
    <source>
        <dbReference type="Proteomes" id="UP000663075"/>
    </source>
</evidence>
<keyword evidence="3" id="KW-1185">Reference proteome</keyword>
<dbReference type="Gene3D" id="3.40.50.1820">
    <property type="entry name" value="alpha/beta hydrolase"/>
    <property type="match status" value="1"/>
</dbReference>
<accession>A0A975A334</accession>
<gene>
    <name evidence="2" type="ORF">CU086_00050</name>
</gene>
<name>A0A975A334_9PROT</name>
<dbReference type="Proteomes" id="UP000663075">
    <property type="component" value="Chromosome"/>
</dbReference>
<feature type="transmembrane region" description="Helical" evidence="1">
    <location>
        <begin position="87"/>
        <end position="106"/>
    </location>
</feature>
<dbReference type="AlphaFoldDB" id="A0A975A334"/>
<reference evidence="2" key="1">
    <citation type="submission" date="2017-11" db="EMBL/GenBank/DDBJ databases">
        <authorList>
            <person name="Jian Z."/>
        </authorList>
    </citation>
    <scope>NUCLEOTIDE SEQUENCE</scope>
    <source>
        <strain evidence="2">YC</strain>
    </source>
</reference>
<evidence type="ECO:0000313" key="2">
    <source>
        <dbReference type="EMBL" id="QSF25235.1"/>
    </source>
</evidence>
<dbReference type="EMBL" id="CP024850">
    <property type="protein sequence ID" value="QSF25235.1"/>
    <property type="molecule type" value="Genomic_DNA"/>
</dbReference>
<organism evidence="2 3">
    <name type="scientific">Candidatus Nasuia deltocephalincola</name>
    <dbReference type="NCBI Taxonomy" id="1160784"/>
    <lineage>
        <taxon>Bacteria</taxon>
        <taxon>Pseudomonadati</taxon>
        <taxon>Pseudomonadota</taxon>
        <taxon>Betaproteobacteria</taxon>
        <taxon>Candidatus Nasuia</taxon>
    </lineage>
</organism>
<dbReference type="InterPro" id="IPR029058">
    <property type="entry name" value="AB_hydrolase_fold"/>
</dbReference>
<evidence type="ECO:0000256" key="1">
    <source>
        <dbReference type="SAM" id="Phobius"/>
    </source>
</evidence>
<keyword evidence="1" id="KW-0472">Membrane</keyword>
<protein>
    <submittedName>
        <fullName evidence="2">Uncharacterized protein</fullName>
    </submittedName>
</protein>
<proteinExistence type="predicted"/>